<evidence type="ECO:0000313" key="3">
    <source>
        <dbReference type="Proteomes" id="UP000008909"/>
    </source>
</evidence>
<accession>G7Y5J3</accession>
<keyword evidence="1" id="KW-1133">Transmembrane helix</keyword>
<keyword evidence="1" id="KW-0472">Membrane</keyword>
<dbReference type="EMBL" id="DF142876">
    <property type="protein sequence ID" value="GAA48229.1"/>
    <property type="molecule type" value="Genomic_DNA"/>
</dbReference>
<keyword evidence="3" id="KW-1185">Reference proteome</keyword>
<protein>
    <submittedName>
        <fullName evidence="2">Uncharacterized protein</fullName>
    </submittedName>
</protein>
<name>G7Y5J3_CLOSI</name>
<gene>
    <name evidence="2" type="ORF">CLF_101344</name>
</gene>
<organism evidence="2 3">
    <name type="scientific">Clonorchis sinensis</name>
    <name type="common">Chinese liver fluke</name>
    <dbReference type="NCBI Taxonomy" id="79923"/>
    <lineage>
        <taxon>Eukaryota</taxon>
        <taxon>Metazoa</taxon>
        <taxon>Spiralia</taxon>
        <taxon>Lophotrochozoa</taxon>
        <taxon>Platyhelminthes</taxon>
        <taxon>Trematoda</taxon>
        <taxon>Digenea</taxon>
        <taxon>Opisthorchiida</taxon>
        <taxon>Opisthorchiata</taxon>
        <taxon>Opisthorchiidae</taxon>
        <taxon>Clonorchis</taxon>
    </lineage>
</organism>
<keyword evidence="1" id="KW-0812">Transmembrane</keyword>
<dbReference type="Proteomes" id="UP000008909">
    <property type="component" value="Unassembled WGS sequence"/>
</dbReference>
<sequence>MSAKRRQDIRLYGSEPSVVDIVVVLFMMTIFLGSGRKFQSVIHMTAEYHHRIINVHMAPALSPLGQAEQRVCLTFRRSRLYREVHELMHWAKRFGQILGLYYSVRNSKADSFDEKTLIKYQCHFKGAGHPQLARSGRAPISQSQLADFVRCLRVQCGVNVKDGLTSVRFIGTTVNRLKYTQRIRTCRHREPIRVVFLYRFGMPVDWQRNAYYQALSFRLTTAVFNALSMDEPDCIQFQSQLTDHLTASADERF</sequence>
<evidence type="ECO:0000313" key="2">
    <source>
        <dbReference type="EMBL" id="GAA48229.1"/>
    </source>
</evidence>
<evidence type="ECO:0000256" key="1">
    <source>
        <dbReference type="SAM" id="Phobius"/>
    </source>
</evidence>
<feature type="transmembrane region" description="Helical" evidence="1">
    <location>
        <begin position="12"/>
        <end position="33"/>
    </location>
</feature>
<reference evidence="2" key="1">
    <citation type="journal article" date="2011" name="Genome Biol.">
        <title>The draft genome of the carcinogenic human liver fluke Clonorchis sinensis.</title>
        <authorList>
            <person name="Wang X."/>
            <person name="Chen W."/>
            <person name="Huang Y."/>
            <person name="Sun J."/>
            <person name="Men J."/>
            <person name="Liu H."/>
            <person name="Luo F."/>
            <person name="Guo L."/>
            <person name="Lv X."/>
            <person name="Deng C."/>
            <person name="Zhou C."/>
            <person name="Fan Y."/>
            <person name="Li X."/>
            <person name="Huang L."/>
            <person name="Hu Y."/>
            <person name="Liang C."/>
            <person name="Hu X."/>
            <person name="Xu J."/>
            <person name="Yu X."/>
        </authorList>
    </citation>
    <scope>NUCLEOTIDE SEQUENCE [LARGE SCALE GENOMIC DNA]</scope>
    <source>
        <strain evidence="2">Henan</strain>
    </source>
</reference>
<proteinExistence type="predicted"/>
<reference key="2">
    <citation type="submission" date="2011-10" db="EMBL/GenBank/DDBJ databases">
        <title>The genome and transcriptome sequence of Clonorchis sinensis provide insights into the carcinogenic liver fluke.</title>
        <authorList>
            <person name="Wang X."/>
            <person name="Huang Y."/>
            <person name="Chen W."/>
            <person name="Liu H."/>
            <person name="Guo L."/>
            <person name="Chen Y."/>
            <person name="Luo F."/>
            <person name="Zhou W."/>
            <person name="Sun J."/>
            <person name="Mao Q."/>
            <person name="Liang P."/>
            <person name="Zhou C."/>
            <person name="Tian Y."/>
            <person name="Men J."/>
            <person name="Lv X."/>
            <person name="Huang L."/>
            <person name="Zhou J."/>
            <person name="Hu Y."/>
            <person name="Li R."/>
            <person name="Zhang F."/>
            <person name="Lei H."/>
            <person name="Li X."/>
            <person name="Hu X."/>
            <person name="Liang C."/>
            <person name="Xu J."/>
            <person name="Wu Z."/>
            <person name="Yu X."/>
        </authorList>
    </citation>
    <scope>NUCLEOTIDE SEQUENCE</scope>
    <source>
        <strain>Henan</strain>
    </source>
</reference>
<dbReference type="AlphaFoldDB" id="G7Y5J3"/>